<comment type="caution">
    <text evidence="2">The sequence shown here is derived from an EMBL/GenBank/DDBJ whole genome shotgun (WGS) entry which is preliminary data.</text>
</comment>
<keyword evidence="1" id="KW-0732">Signal</keyword>
<evidence type="ECO:0000313" key="2">
    <source>
        <dbReference type="EMBL" id="GLQ75933.1"/>
    </source>
</evidence>
<evidence type="ECO:0000313" key="3">
    <source>
        <dbReference type="Proteomes" id="UP001156690"/>
    </source>
</evidence>
<dbReference type="Proteomes" id="UP001156690">
    <property type="component" value="Unassembled WGS sequence"/>
</dbReference>
<dbReference type="AlphaFoldDB" id="A0AAV5P019"/>
<gene>
    <name evidence="2" type="ORF">GCM10007932_52960</name>
</gene>
<feature type="chain" id="PRO_5044011488" evidence="1">
    <location>
        <begin position="20"/>
        <end position="107"/>
    </location>
</feature>
<sequence length="107" mass="11283">MFKKALCISTILFFGSANATPYSQDTNTVGKIFANPNGAIALQLNGGFPNAIRTNQCPGNNGWAGVATSDGVIKSMILTAKASGHKLTVTIQGCEGGWFKIKDLYLN</sequence>
<dbReference type="RefSeq" id="WP_126606802.1">
    <property type="nucleotide sequence ID" value="NZ_AP025145.1"/>
</dbReference>
<organism evidence="2 3">
    <name type="scientific">Vibrio penaeicida</name>
    <dbReference type="NCBI Taxonomy" id="104609"/>
    <lineage>
        <taxon>Bacteria</taxon>
        <taxon>Pseudomonadati</taxon>
        <taxon>Pseudomonadota</taxon>
        <taxon>Gammaproteobacteria</taxon>
        <taxon>Vibrionales</taxon>
        <taxon>Vibrionaceae</taxon>
        <taxon>Vibrio</taxon>
    </lineage>
</organism>
<feature type="signal peptide" evidence="1">
    <location>
        <begin position="1"/>
        <end position="19"/>
    </location>
</feature>
<proteinExistence type="predicted"/>
<name>A0AAV5P019_9VIBR</name>
<accession>A0AAV5P019</accession>
<protein>
    <submittedName>
        <fullName evidence="2">Uncharacterized protein</fullName>
    </submittedName>
</protein>
<evidence type="ECO:0000256" key="1">
    <source>
        <dbReference type="SAM" id="SignalP"/>
    </source>
</evidence>
<reference evidence="3" key="1">
    <citation type="journal article" date="2019" name="Int. J. Syst. Evol. Microbiol.">
        <title>The Global Catalogue of Microorganisms (GCM) 10K type strain sequencing project: providing services to taxonomists for standard genome sequencing and annotation.</title>
        <authorList>
            <consortium name="The Broad Institute Genomics Platform"/>
            <consortium name="The Broad Institute Genome Sequencing Center for Infectious Disease"/>
            <person name="Wu L."/>
            <person name="Ma J."/>
        </authorList>
    </citation>
    <scope>NUCLEOTIDE SEQUENCE [LARGE SCALE GENOMIC DNA]</scope>
    <source>
        <strain evidence="3">NBRC 15640</strain>
    </source>
</reference>
<keyword evidence="3" id="KW-1185">Reference proteome</keyword>
<dbReference type="EMBL" id="BSNX01000075">
    <property type="protein sequence ID" value="GLQ75933.1"/>
    <property type="molecule type" value="Genomic_DNA"/>
</dbReference>